<dbReference type="InterPro" id="IPR025091">
    <property type="entry name" value="DUF4019"/>
</dbReference>
<accession>A0A0J1HD86</accession>
<reference evidence="2 3" key="1">
    <citation type="submission" date="2015-05" db="EMBL/GenBank/DDBJ databases">
        <title>Photobacterium galathea sp. nov.</title>
        <authorList>
            <person name="Machado H."/>
            <person name="Gram L."/>
        </authorList>
    </citation>
    <scope>NUCLEOTIDE SEQUENCE [LARGE SCALE GENOMIC DNA]</scope>
    <source>
        <strain evidence="2 3">CGMCC 1.12159</strain>
    </source>
</reference>
<evidence type="ECO:0000313" key="2">
    <source>
        <dbReference type="EMBL" id="KLV09588.1"/>
    </source>
</evidence>
<dbReference type="PATRIC" id="fig|1195763.3.peg.92"/>
<comment type="caution">
    <text evidence="2">The sequence shown here is derived from an EMBL/GenBank/DDBJ whole genome shotgun (WGS) entry which is preliminary data.</text>
</comment>
<dbReference type="OrthoDB" id="21915at2"/>
<feature type="signal peptide" evidence="1">
    <location>
        <begin position="1"/>
        <end position="18"/>
    </location>
</feature>
<keyword evidence="1" id="KW-0732">Signal</keyword>
<evidence type="ECO:0000313" key="3">
    <source>
        <dbReference type="Proteomes" id="UP000036097"/>
    </source>
</evidence>
<dbReference type="EMBL" id="LDOT01000001">
    <property type="protein sequence ID" value="KLV09588.1"/>
    <property type="molecule type" value="Genomic_DNA"/>
</dbReference>
<dbReference type="Pfam" id="PF13211">
    <property type="entry name" value="DUF4019"/>
    <property type="match status" value="1"/>
</dbReference>
<gene>
    <name evidence="2" type="ORF">ABT56_00430</name>
</gene>
<dbReference type="RefSeq" id="WP_047876875.1">
    <property type="nucleotide sequence ID" value="NZ_LDOT01000001.1"/>
</dbReference>
<sequence>MLRKLFFTLLLIPSISYANSNSAEAEVADWIALIDTKQYEMSWEDSAEYFQAQVSKTDWVATVSAVRKSAGELKSRTLIASQFADDLPNAPKGEYVIFQYQSVFSKADEVIETITLIKSGNEWRAIGYFVK</sequence>
<organism evidence="2 3">
    <name type="scientific">Photobacterium aquae</name>
    <dbReference type="NCBI Taxonomy" id="1195763"/>
    <lineage>
        <taxon>Bacteria</taxon>
        <taxon>Pseudomonadati</taxon>
        <taxon>Pseudomonadota</taxon>
        <taxon>Gammaproteobacteria</taxon>
        <taxon>Vibrionales</taxon>
        <taxon>Vibrionaceae</taxon>
        <taxon>Photobacterium</taxon>
    </lineage>
</organism>
<proteinExistence type="predicted"/>
<dbReference type="STRING" id="1195763.ABT56_00430"/>
<protein>
    <recommendedName>
        <fullName evidence="4">DUF4019 domain-containing protein</fullName>
    </recommendedName>
</protein>
<evidence type="ECO:0008006" key="4">
    <source>
        <dbReference type="Google" id="ProtNLM"/>
    </source>
</evidence>
<name>A0A0J1HD86_9GAMM</name>
<dbReference type="Proteomes" id="UP000036097">
    <property type="component" value="Unassembled WGS sequence"/>
</dbReference>
<keyword evidence="3" id="KW-1185">Reference proteome</keyword>
<dbReference type="AlphaFoldDB" id="A0A0J1HD86"/>
<feature type="chain" id="PRO_5005252561" description="DUF4019 domain-containing protein" evidence="1">
    <location>
        <begin position="19"/>
        <end position="131"/>
    </location>
</feature>
<evidence type="ECO:0000256" key="1">
    <source>
        <dbReference type="SAM" id="SignalP"/>
    </source>
</evidence>